<evidence type="ECO:0000256" key="1">
    <source>
        <dbReference type="ARBA" id="ARBA00011028"/>
    </source>
</evidence>
<dbReference type="PANTHER" id="PTHR42953">
    <property type="entry name" value="HIGH-AFFINITY ZINC UPTAKE SYSTEM PROTEIN ZNUA-RELATED"/>
    <property type="match status" value="1"/>
</dbReference>
<dbReference type="InterPro" id="IPR050492">
    <property type="entry name" value="Bact_metal-bind_prot9"/>
</dbReference>
<dbReference type="PROSITE" id="PS51257">
    <property type="entry name" value="PROKAR_LIPOPROTEIN"/>
    <property type="match status" value="1"/>
</dbReference>
<protein>
    <submittedName>
        <fullName evidence="5">Periplasmic solute binding protein</fullName>
    </submittedName>
</protein>
<evidence type="ECO:0000313" key="6">
    <source>
        <dbReference type="Proteomes" id="UP000001556"/>
    </source>
</evidence>
<dbReference type="STRING" id="349161.Dred_2645"/>
<evidence type="ECO:0000256" key="2">
    <source>
        <dbReference type="ARBA" id="ARBA00022448"/>
    </source>
</evidence>
<dbReference type="CDD" id="cd01017">
    <property type="entry name" value="AdcA"/>
    <property type="match status" value="1"/>
</dbReference>
<dbReference type="PRINTS" id="PR00690">
    <property type="entry name" value="ADHESNFAMILY"/>
</dbReference>
<accession>A4J7U8</accession>
<dbReference type="eggNOG" id="COG0803">
    <property type="taxonomic scope" value="Bacteria"/>
</dbReference>
<evidence type="ECO:0000256" key="4">
    <source>
        <dbReference type="RuleBase" id="RU003512"/>
    </source>
</evidence>
<dbReference type="Proteomes" id="UP000001556">
    <property type="component" value="Chromosome"/>
</dbReference>
<dbReference type="OrthoDB" id="9810636at2"/>
<sequence length="317" mass="35109">MNRIIVSFLVFFLLTGITTGCGTKQIQEKDDQKDLLRVYTSIYPLYDFAKQVGGNHVIVKNIIPPGSEPHEWEPSPQDVAQMTEADVIILSGTGVEPWADKIITSLDRQKITVINAGQNIQLIPGSMHHHDDKNAGKDGNKDPHVWLDPINAKIMVDNILAGLVKTDMRNKASYEANALQFKAELDKLHEEYQSGLANVSKKEFVTSHSAFGYLAKRYGLIEIPVRGISAENEPSPADMAAIVELARKKNINYIFFETLVNPKVSETIARELKAEVLVLNPLGGLSEQELAAGENYLSVMRHNLKNLKIALGVGQNE</sequence>
<dbReference type="InterPro" id="IPR006129">
    <property type="entry name" value="AdhesinB"/>
</dbReference>
<gene>
    <name evidence="5" type="ordered locus">Dred_2645</name>
</gene>
<dbReference type="PRINTS" id="PR00691">
    <property type="entry name" value="ADHESINB"/>
</dbReference>
<dbReference type="GO" id="GO:0007155">
    <property type="term" value="P:cell adhesion"/>
    <property type="evidence" value="ECO:0007669"/>
    <property type="project" value="InterPro"/>
</dbReference>
<dbReference type="GO" id="GO:0030001">
    <property type="term" value="P:metal ion transport"/>
    <property type="evidence" value="ECO:0007669"/>
    <property type="project" value="InterPro"/>
</dbReference>
<dbReference type="EMBL" id="CP000612">
    <property type="protein sequence ID" value="ABO51151.1"/>
    <property type="molecule type" value="Genomic_DNA"/>
</dbReference>
<name>A4J7U8_DESRM</name>
<dbReference type="Pfam" id="PF01297">
    <property type="entry name" value="ZnuA"/>
    <property type="match status" value="1"/>
</dbReference>
<evidence type="ECO:0000313" key="5">
    <source>
        <dbReference type="EMBL" id="ABO51151.1"/>
    </source>
</evidence>
<dbReference type="PANTHER" id="PTHR42953:SF3">
    <property type="entry name" value="HIGH-AFFINITY ZINC UPTAKE SYSTEM PROTEIN ZNUA"/>
    <property type="match status" value="1"/>
</dbReference>
<reference evidence="5 6" key="1">
    <citation type="submission" date="2007-03" db="EMBL/GenBank/DDBJ databases">
        <title>Complete sequence of Desulfotomaculum reducens MI-1.</title>
        <authorList>
            <consortium name="US DOE Joint Genome Institute"/>
            <person name="Copeland A."/>
            <person name="Lucas S."/>
            <person name="Lapidus A."/>
            <person name="Barry K."/>
            <person name="Detter J.C."/>
            <person name="Glavina del Rio T."/>
            <person name="Hammon N."/>
            <person name="Israni S."/>
            <person name="Dalin E."/>
            <person name="Tice H."/>
            <person name="Pitluck S."/>
            <person name="Sims D."/>
            <person name="Brettin T."/>
            <person name="Bruce D."/>
            <person name="Han C."/>
            <person name="Tapia R."/>
            <person name="Schmutz J."/>
            <person name="Larimer F."/>
            <person name="Land M."/>
            <person name="Hauser L."/>
            <person name="Kyrpides N."/>
            <person name="Kim E."/>
            <person name="Tebo B.M."/>
            <person name="Richardson P."/>
        </authorList>
    </citation>
    <scope>NUCLEOTIDE SEQUENCE [LARGE SCALE GENOMIC DNA]</scope>
    <source>
        <strain evidence="5 6">MI-1</strain>
    </source>
</reference>
<evidence type="ECO:0000256" key="3">
    <source>
        <dbReference type="ARBA" id="ARBA00022729"/>
    </source>
</evidence>
<comment type="similarity">
    <text evidence="1 4">Belongs to the bacterial solute-binding protein 9 family.</text>
</comment>
<dbReference type="RefSeq" id="WP_011878948.1">
    <property type="nucleotide sequence ID" value="NC_009253.1"/>
</dbReference>
<dbReference type="InterPro" id="IPR006127">
    <property type="entry name" value="ZnuA-like"/>
</dbReference>
<keyword evidence="2 4" id="KW-0813">Transport</keyword>
<dbReference type="Gene3D" id="3.40.50.1980">
    <property type="entry name" value="Nitrogenase molybdenum iron protein domain"/>
    <property type="match status" value="2"/>
</dbReference>
<dbReference type="HOGENOM" id="CLU_016838_1_0_9"/>
<dbReference type="InterPro" id="IPR006128">
    <property type="entry name" value="Lipoprotein_PsaA-like"/>
</dbReference>
<dbReference type="KEGG" id="drm:Dred_2645"/>
<keyword evidence="3" id="KW-0732">Signal</keyword>
<dbReference type="GO" id="GO:0046872">
    <property type="term" value="F:metal ion binding"/>
    <property type="evidence" value="ECO:0007669"/>
    <property type="project" value="InterPro"/>
</dbReference>
<organism evidence="5 6">
    <name type="scientific">Desulforamulus reducens (strain ATCC BAA-1160 / DSM 100696 / MI-1)</name>
    <name type="common">Desulfotomaculum reducens</name>
    <dbReference type="NCBI Taxonomy" id="349161"/>
    <lineage>
        <taxon>Bacteria</taxon>
        <taxon>Bacillati</taxon>
        <taxon>Bacillota</taxon>
        <taxon>Clostridia</taxon>
        <taxon>Eubacteriales</taxon>
        <taxon>Peptococcaceae</taxon>
        <taxon>Desulforamulus</taxon>
    </lineage>
</organism>
<dbReference type="SUPFAM" id="SSF53807">
    <property type="entry name" value="Helical backbone' metal receptor"/>
    <property type="match status" value="1"/>
</dbReference>
<proteinExistence type="inferred from homology"/>
<keyword evidence="6" id="KW-1185">Reference proteome</keyword>
<dbReference type="AlphaFoldDB" id="A4J7U8"/>